<feature type="region of interest" description="Disordered" evidence="2">
    <location>
        <begin position="706"/>
        <end position="749"/>
    </location>
</feature>
<comment type="caution">
    <text evidence="3">The sequence shown here is derived from an EMBL/GenBank/DDBJ whole genome shotgun (WGS) entry which is preliminary data.</text>
</comment>
<feature type="region of interest" description="Disordered" evidence="2">
    <location>
        <begin position="536"/>
        <end position="577"/>
    </location>
</feature>
<feature type="region of interest" description="Disordered" evidence="2">
    <location>
        <begin position="611"/>
        <end position="642"/>
    </location>
</feature>
<name>A0AAV5A1V1_9AGAM</name>
<evidence type="ECO:0000313" key="3">
    <source>
        <dbReference type="EMBL" id="GJJ07407.1"/>
    </source>
</evidence>
<dbReference type="AlphaFoldDB" id="A0AAV5A1V1"/>
<keyword evidence="4" id="KW-1185">Reference proteome</keyword>
<feature type="compositionally biased region" description="Basic and acidic residues" evidence="2">
    <location>
        <begin position="390"/>
        <end position="403"/>
    </location>
</feature>
<keyword evidence="1" id="KW-0175">Coiled coil</keyword>
<proteinExistence type="predicted"/>
<feature type="compositionally biased region" description="Acidic residues" evidence="2">
    <location>
        <begin position="626"/>
        <end position="642"/>
    </location>
</feature>
<accession>A0AAV5A1V1</accession>
<feature type="compositionally biased region" description="Polar residues" evidence="2">
    <location>
        <begin position="368"/>
        <end position="378"/>
    </location>
</feature>
<feature type="compositionally biased region" description="Polar residues" evidence="2">
    <location>
        <begin position="466"/>
        <end position="480"/>
    </location>
</feature>
<dbReference type="EMBL" id="BPWL01000002">
    <property type="protein sequence ID" value="GJJ07407.1"/>
    <property type="molecule type" value="Genomic_DNA"/>
</dbReference>
<feature type="coiled-coil region" evidence="1">
    <location>
        <begin position="171"/>
        <end position="205"/>
    </location>
</feature>
<evidence type="ECO:0000256" key="1">
    <source>
        <dbReference type="SAM" id="Coils"/>
    </source>
</evidence>
<feature type="compositionally biased region" description="Acidic residues" evidence="2">
    <location>
        <begin position="720"/>
        <end position="734"/>
    </location>
</feature>
<feature type="region of interest" description="Disordered" evidence="2">
    <location>
        <begin position="297"/>
        <end position="316"/>
    </location>
</feature>
<gene>
    <name evidence="3" type="ORF">Clacol_001609</name>
</gene>
<protein>
    <submittedName>
        <fullName evidence="3">Uncharacterized protein</fullName>
    </submittedName>
</protein>
<feature type="region of interest" description="Disordered" evidence="2">
    <location>
        <begin position="461"/>
        <end position="480"/>
    </location>
</feature>
<organism evidence="3 4">
    <name type="scientific">Clathrus columnatus</name>
    <dbReference type="NCBI Taxonomy" id="1419009"/>
    <lineage>
        <taxon>Eukaryota</taxon>
        <taxon>Fungi</taxon>
        <taxon>Dikarya</taxon>
        <taxon>Basidiomycota</taxon>
        <taxon>Agaricomycotina</taxon>
        <taxon>Agaricomycetes</taxon>
        <taxon>Phallomycetidae</taxon>
        <taxon>Phallales</taxon>
        <taxon>Clathraceae</taxon>
        <taxon>Clathrus</taxon>
    </lineage>
</organism>
<feature type="region of interest" description="Disordered" evidence="2">
    <location>
        <begin position="353"/>
        <end position="419"/>
    </location>
</feature>
<feature type="region of interest" description="Disordered" evidence="2">
    <location>
        <begin position="223"/>
        <end position="262"/>
    </location>
</feature>
<sequence length="764" mass="85212">MSDHTEKTFDKYIQRLTLHCLECKTRAYRVIQDVPVGSEAREGPVTTNDGWVEQDIITSRNGWIEVLLGPNGCLDGNDTIETYFRDLNTSDTFSIAIPSISSNFSTTLFSTPLHPLQAQDSDSANQYSAPLNTLNLSELPPLFPPPPFTPSHPVFQLLSSHAESRSAEWRIKAEELVRNFLKVQLEDLERRENQMRAEVEAAWKNYREAWKEIITEINESRLAHGEPSSKKPTNPISIRDFSPIVPHSPRLSDSIQPSSSPNIASFPISSPISTSFNRNRPVFSSLSSKGSSLNHLSARNEVSPVKDQVQLSSPGDRGELLMSAFKRNMDTDVDIATSLRWAEGEEALRKRFETKKEDHRARKRTSKSLDITSGNVPTQPEVDIETAIDQAEKSTVKPPEDQKKKKQKRRVTFDINSKNTSDTLPAVAMEELFDLDDLSSEKLLSPTNNDTEVTHTPAYKLHHNPNKVSQDMSPGSLPSFTNAFQPSLSLHAPISINGIKRRPDTFNISNTLPLLSSSVPANDWVIPTRNNSSLTSKISELPTLPENPSGDSGDSTDEQVPLGIHRNDTPIRQTPPIPPEATGELEIRNLFAASAPSHRHAWKEGGNAWNKFHQINGKSSNPDTPTTEDDPEELFNEPVSDNEDNWALSGQLARSLPIQIRPPPHYTRVLEFKTSLTDKQGILVPPLKFDKPKSSTAMRKAVYADRDLSRSVDPGPTLNMDEEIDEESPENPIDDQDRGRRHALSILQARSTVPEAGMWRSLAT</sequence>
<dbReference type="Proteomes" id="UP001050691">
    <property type="component" value="Unassembled WGS sequence"/>
</dbReference>
<evidence type="ECO:0000313" key="4">
    <source>
        <dbReference type="Proteomes" id="UP001050691"/>
    </source>
</evidence>
<reference evidence="3" key="1">
    <citation type="submission" date="2021-10" db="EMBL/GenBank/DDBJ databases">
        <title>De novo Genome Assembly of Clathrus columnatus (Basidiomycota, Fungi) Using Illumina and Nanopore Sequence Data.</title>
        <authorList>
            <person name="Ogiso-Tanaka E."/>
            <person name="Itagaki H."/>
            <person name="Hosoya T."/>
            <person name="Hosaka K."/>
        </authorList>
    </citation>
    <scope>NUCLEOTIDE SEQUENCE</scope>
    <source>
        <strain evidence="3">MO-923</strain>
    </source>
</reference>
<evidence type="ECO:0000256" key="2">
    <source>
        <dbReference type="SAM" id="MobiDB-lite"/>
    </source>
</evidence>